<dbReference type="AlphaFoldDB" id="A0AAD7HSM1"/>
<feature type="compositionally biased region" description="Acidic residues" evidence="1">
    <location>
        <begin position="110"/>
        <end position="132"/>
    </location>
</feature>
<feature type="compositionally biased region" description="Basic residues" evidence="1">
    <location>
        <begin position="242"/>
        <end position="251"/>
    </location>
</feature>
<dbReference type="Proteomes" id="UP001215280">
    <property type="component" value="Unassembled WGS sequence"/>
</dbReference>
<organism evidence="2 3">
    <name type="scientific">Mycena maculata</name>
    <dbReference type="NCBI Taxonomy" id="230809"/>
    <lineage>
        <taxon>Eukaryota</taxon>
        <taxon>Fungi</taxon>
        <taxon>Dikarya</taxon>
        <taxon>Basidiomycota</taxon>
        <taxon>Agaricomycotina</taxon>
        <taxon>Agaricomycetes</taxon>
        <taxon>Agaricomycetidae</taxon>
        <taxon>Agaricales</taxon>
        <taxon>Marasmiineae</taxon>
        <taxon>Mycenaceae</taxon>
        <taxon>Mycena</taxon>
    </lineage>
</organism>
<evidence type="ECO:0000256" key="1">
    <source>
        <dbReference type="SAM" id="MobiDB-lite"/>
    </source>
</evidence>
<feature type="region of interest" description="Disordered" evidence="1">
    <location>
        <begin position="237"/>
        <end position="263"/>
    </location>
</feature>
<protein>
    <submittedName>
        <fullName evidence="2">Uncharacterized protein</fullName>
    </submittedName>
</protein>
<evidence type="ECO:0000313" key="2">
    <source>
        <dbReference type="EMBL" id="KAJ7726448.1"/>
    </source>
</evidence>
<feature type="compositionally biased region" description="Basic residues" evidence="1">
    <location>
        <begin position="7"/>
        <end position="25"/>
    </location>
</feature>
<dbReference type="EMBL" id="JARJLG010000219">
    <property type="protein sequence ID" value="KAJ7726448.1"/>
    <property type="molecule type" value="Genomic_DNA"/>
</dbReference>
<accession>A0AAD7HSM1</accession>
<keyword evidence="3" id="KW-1185">Reference proteome</keyword>
<name>A0AAD7HSM1_9AGAR</name>
<evidence type="ECO:0000313" key="3">
    <source>
        <dbReference type="Proteomes" id="UP001215280"/>
    </source>
</evidence>
<proteinExistence type="predicted"/>
<reference evidence="2" key="1">
    <citation type="submission" date="2023-03" db="EMBL/GenBank/DDBJ databases">
        <title>Massive genome expansion in bonnet fungi (Mycena s.s.) driven by repeated elements and novel gene families across ecological guilds.</title>
        <authorList>
            <consortium name="Lawrence Berkeley National Laboratory"/>
            <person name="Harder C.B."/>
            <person name="Miyauchi S."/>
            <person name="Viragh M."/>
            <person name="Kuo A."/>
            <person name="Thoen E."/>
            <person name="Andreopoulos B."/>
            <person name="Lu D."/>
            <person name="Skrede I."/>
            <person name="Drula E."/>
            <person name="Henrissat B."/>
            <person name="Morin E."/>
            <person name="Kohler A."/>
            <person name="Barry K."/>
            <person name="LaButti K."/>
            <person name="Morin E."/>
            <person name="Salamov A."/>
            <person name="Lipzen A."/>
            <person name="Mereny Z."/>
            <person name="Hegedus B."/>
            <person name="Baldrian P."/>
            <person name="Stursova M."/>
            <person name="Weitz H."/>
            <person name="Taylor A."/>
            <person name="Grigoriev I.V."/>
            <person name="Nagy L.G."/>
            <person name="Martin F."/>
            <person name="Kauserud H."/>
        </authorList>
    </citation>
    <scope>NUCLEOTIDE SEQUENCE</scope>
    <source>
        <strain evidence="2">CBHHK188m</strain>
    </source>
</reference>
<feature type="region of interest" description="Disordered" evidence="1">
    <location>
        <begin position="1"/>
        <end position="133"/>
    </location>
</feature>
<feature type="compositionally biased region" description="Basic and acidic residues" evidence="1">
    <location>
        <begin position="252"/>
        <end position="263"/>
    </location>
</feature>
<gene>
    <name evidence="2" type="ORF">DFH07DRAFT_970487</name>
</gene>
<comment type="caution">
    <text evidence="2">The sequence shown here is derived from an EMBL/GenBank/DDBJ whole genome shotgun (WGS) entry which is preliminary data.</text>
</comment>
<sequence>MASQKVARARKPSSHWNTGRRKGKKGHDDDENIPPLGTRPKPRPTYKKAAEPTNTTREDEAATALVLMGNPSSAPDTNEHDHVIEIADVVEPTAEDPRDNLNTYDQAYDPSEEDDEDNSSSSDSEGDEDLDEAVAQVIPKLPIPARAKVNIPFEVPYKNGTRDLTGITSRTSFDDFLVAKHQARPQKPAPKLLESDDSWDVLITDVQQYIKSCQGKNRGKGEVKPFSILPVDMDQVEDAKGKAKRGKKGSKSKKDDLDDQHAATPALKEHELYKKIEKEHYCQECKSACVILDNGDHHVLTHPELATWAMLRNRAVMRLL</sequence>